<dbReference type="Proteomes" id="UP001215712">
    <property type="component" value="Unassembled WGS sequence"/>
</dbReference>
<keyword evidence="1" id="KW-0560">Oxidoreductase</keyword>
<sequence length="342" mass="37938">MASSKDLPPSTVPFFPRQFIKNQFCSTPKYLDPSTDLSGKVAIVTGSNTGLGYECSDQLLSFKLSHLIIAVRSLTKSEDAAAKLRKKYPDATIDVWALDMSSYGSIQAFVERAEKELNRLDIAILNAGVAGMKFQKVESTGHEQIFQVNYLSTMLLSILLLPILKRKSPAGEPGRLTIVTSMLSMTVKFPNKKEVPLIPSFDDEKFFDPVDVYPTSKLLGQLFAWKLTDHVSADDVVVNLVEPGFVKGTELQREAPLPLKVALNIFKAVSARNVKLGASTYLDAAIAKGKESHGSILMNWDIFPYTEFQCSEEGKEMMDRLWTETLEELNFIDVNGILKSLS</sequence>
<evidence type="ECO:0008006" key="4">
    <source>
        <dbReference type="Google" id="ProtNLM"/>
    </source>
</evidence>
<organism evidence="2 3">
    <name type="scientific">Penicillium malachiteum</name>
    <dbReference type="NCBI Taxonomy" id="1324776"/>
    <lineage>
        <taxon>Eukaryota</taxon>
        <taxon>Fungi</taxon>
        <taxon>Dikarya</taxon>
        <taxon>Ascomycota</taxon>
        <taxon>Pezizomycotina</taxon>
        <taxon>Eurotiomycetes</taxon>
        <taxon>Eurotiomycetidae</taxon>
        <taxon>Eurotiales</taxon>
        <taxon>Aspergillaceae</taxon>
        <taxon>Penicillium</taxon>
    </lineage>
</organism>
<evidence type="ECO:0000313" key="2">
    <source>
        <dbReference type="EMBL" id="KAJ5719190.1"/>
    </source>
</evidence>
<keyword evidence="3" id="KW-1185">Reference proteome</keyword>
<dbReference type="EMBL" id="JAQJAN010000011">
    <property type="protein sequence ID" value="KAJ5719190.1"/>
    <property type="molecule type" value="Genomic_DNA"/>
</dbReference>
<dbReference type="InterPro" id="IPR002347">
    <property type="entry name" value="SDR_fam"/>
</dbReference>
<accession>A0AAD6HI06</accession>
<name>A0AAD6HI06_9EURO</name>
<reference evidence="2" key="1">
    <citation type="journal article" date="2023" name="IMA Fungus">
        <title>Comparative genomic study of the Penicillium genus elucidates a diverse pangenome and 15 lateral gene transfer events.</title>
        <authorList>
            <person name="Petersen C."/>
            <person name="Sorensen T."/>
            <person name="Nielsen M.R."/>
            <person name="Sondergaard T.E."/>
            <person name="Sorensen J.L."/>
            <person name="Fitzpatrick D.A."/>
            <person name="Frisvad J.C."/>
            <person name="Nielsen K.L."/>
        </authorList>
    </citation>
    <scope>NUCLEOTIDE SEQUENCE</scope>
    <source>
        <strain evidence="2">IBT 17514</strain>
    </source>
</reference>
<dbReference type="PANTHER" id="PTHR43157">
    <property type="entry name" value="PHOSPHATIDYLINOSITOL-GLYCAN BIOSYNTHESIS CLASS F PROTEIN-RELATED"/>
    <property type="match status" value="1"/>
</dbReference>
<dbReference type="SUPFAM" id="SSF51735">
    <property type="entry name" value="NAD(P)-binding Rossmann-fold domains"/>
    <property type="match status" value="1"/>
</dbReference>
<proteinExistence type="predicted"/>
<dbReference type="Pfam" id="PF00106">
    <property type="entry name" value="adh_short"/>
    <property type="match status" value="1"/>
</dbReference>
<evidence type="ECO:0000313" key="3">
    <source>
        <dbReference type="Proteomes" id="UP001215712"/>
    </source>
</evidence>
<gene>
    <name evidence="2" type="ORF">N7493_007645</name>
</gene>
<evidence type="ECO:0000256" key="1">
    <source>
        <dbReference type="ARBA" id="ARBA00023002"/>
    </source>
</evidence>
<reference evidence="2" key="2">
    <citation type="submission" date="2023-01" db="EMBL/GenBank/DDBJ databases">
        <authorList>
            <person name="Petersen C."/>
        </authorList>
    </citation>
    <scope>NUCLEOTIDE SEQUENCE</scope>
    <source>
        <strain evidence="2">IBT 17514</strain>
    </source>
</reference>
<dbReference type="GO" id="GO:0016491">
    <property type="term" value="F:oxidoreductase activity"/>
    <property type="evidence" value="ECO:0007669"/>
    <property type="project" value="UniProtKB-KW"/>
</dbReference>
<dbReference type="Gene3D" id="3.40.50.720">
    <property type="entry name" value="NAD(P)-binding Rossmann-like Domain"/>
    <property type="match status" value="1"/>
</dbReference>
<dbReference type="AlphaFoldDB" id="A0AAD6HI06"/>
<dbReference type="InterPro" id="IPR036291">
    <property type="entry name" value="NAD(P)-bd_dom_sf"/>
</dbReference>
<comment type="caution">
    <text evidence="2">The sequence shown here is derived from an EMBL/GenBank/DDBJ whole genome shotgun (WGS) entry which is preliminary data.</text>
</comment>
<dbReference type="PRINTS" id="PR00081">
    <property type="entry name" value="GDHRDH"/>
</dbReference>
<dbReference type="PANTHER" id="PTHR43157:SF35">
    <property type="entry name" value="DEHYDROGENASE_REDUCTASE FAMILY PROTEIN, PUTATIVE-RELATED"/>
    <property type="match status" value="1"/>
</dbReference>
<protein>
    <recommendedName>
        <fullName evidence="4">Short-chain dehydrogenase/reductase family protein</fullName>
    </recommendedName>
</protein>